<dbReference type="GO" id="GO:0005886">
    <property type="term" value="C:plasma membrane"/>
    <property type="evidence" value="ECO:0007669"/>
    <property type="project" value="UniProtKB-SubCell"/>
</dbReference>
<dbReference type="PANTHER" id="PTHR30576:SF4">
    <property type="entry name" value="UNDECAPRENYL-PHOSPHATE GALACTOSE PHOSPHOTRANSFERASE"/>
    <property type="match status" value="1"/>
</dbReference>
<protein>
    <submittedName>
        <fullName evidence="11">Undecaprenyl-phosphate galactosephosphotransferase</fullName>
    </submittedName>
</protein>
<keyword evidence="8" id="KW-0270">Exopolysaccharide synthesis</keyword>
<evidence type="ECO:0000256" key="2">
    <source>
        <dbReference type="ARBA" id="ARBA00006464"/>
    </source>
</evidence>
<feature type="domain" description="Bacterial sugar transferase" evidence="10">
    <location>
        <begin position="26"/>
        <end position="214"/>
    </location>
</feature>
<accession>U2Z3M1</accession>
<evidence type="ECO:0000256" key="6">
    <source>
        <dbReference type="ARBA" id="ARBA00022989"/>
    </source>
</evidence>
<keyword evidence="7 9" id="KW-0472">Membrane</keyword>
<keyword evidence="12" id="KW-1185">Reference proteome</keyword>
<keyword evidence="5 9" id="KW-0812">Transmembrane</keyword>
<dbReference type="RefSeq" id="WP_021694081.1">
    <property type="nucleotide sequence ID" value="NZ_BATB01000025.1"/>
</dbReference>
<name>U2Z3M1_9RHOB</name>
<dbReference type="eggNOG" id="COG2148">
    <property type="taxonomic scope" value="Bacteria"/>
</dbReference>
<dbReference type="Pfam" id="PF02397">
    <property type="entry name" value="Bac_transf"/>
    <property type="match status" value="1"/>
</dbReference>
<comment type="subcellular location">
    <subcellularLocation>
        <location evidence="1">Cell membrane</location>
    </subcellularLocation>
</comment>
<feature type="transmembrane region" description="Helical" evidence="9">
    <location>
        <begin position="31"/>
        <end position="52"/>
    </location>
</feature>
<dbReference type="AlphaFoldDB" id="U2Z3M1"/>
<evidence type="ECO:0000256" key="4">
    <source>
        <dbReference type="ARBA" id="ARBA00022679"/>
    </source>
</evidence>
<dbReference type="OrthoDB" id="9808602at2"/>
<dbReference type="Proteomes" id="UP000016566">
    <property type="component" value="Unassembled WGS sequence"/>
</dbReference>
<evidence type="ECO:0000256" key="7">
    <source>
        <dbReference type="ARBA" id="ARBA00023136"/>
    </source>
</evidence>
<evidence type="ECO:0000259" key="10">
    <source>
        <dbReference type="Pfam" id="PF02397"/>
    </source>
</evidence>
<dbReference type="GO" id="GO:0000271">
    <property type="term" value="P:polysaccharide biosynthetic process"/>
    <property type="evidence" value="ECO:0007669"/>
    <property type="project" value="UniProtKB-KW"/>
</dbReference>
<dbReference type="InterPro" id="IPR003362">
    <property type="entry name" value="Bact_transf"/>
</dbReference>
<reference evidence="11" key="1">
    <citation type="journal article" date="2013" name="Genome Announc.">
        <title>Draft Genome Sequence of Loktanella cinnabarina LL-001T, Isolated from Deep-Sea Floor Sediment.</title>
        <authorList>
            <person name="Nishi S."/>
            <person name="Tsubouchi T."/>
            <person name="Takaki Y."/>
            <person name="Koyanagi R."/>
            <person name="Satoh N."/>
            <person name="Maruyama T."/>
            <person name="Hatada Y."/>
        </authorList>
    </citation>
    <scope>NUCLEOTIDE SEQUENCE [LARGE SCALE GENOMIC DNA]</scope>
    <source>
        <strain evidence="11">LL-001</strain>
    </source>
</reference>
<evidence type="ECO:0000256" key="8">
    <source>
        <dbReference type="ARBA" id="ARBA00023169"/>
    </source>
</evidence>
<dbReference type="PANTHER" id="PTHR30576">
    <property type="entry name" value="COLANIC BIOSYNTHESIS UDP-GLUCOSE LIPID CARRIER TRANSFERASE"/>
    <property type="match status" value="1"/>
</dbReference>
<comment type="similarity">
    <text evidence="2">Belongs to the bacterial sugar transferase family.</text>
</comment>
<evidence type="ECO:0000313" key="11">
    <source>
        <dbReference type="EMBL" id="GAD55980.1"/>
    </source>
</evidence>
<sequence length="216" mass="24213">MTVTSNSQASGLRATASETFYTRRGKRLLDLTLALILLPTIAIVVAVLYFVARSDGGKTGFFGHKRVGQNGREFRCWKIRTMRSDGDAILQKHLAENPTAAAEWARDYKLTNDPRVTRMGNLLRRTSLDELPQIWNVLRGEMSFVGPRPIVAAELERYEGYQWCYLTSTPGITGLWQVSGRNDVSYEERVQLDMAYHGRRSLGLDLNVIAQTAGAS</sequence>
<gene>
    <name evidence="11" type="ORF">MBELCI_2032</name>
</gene>
<keyword evidence="6 9" id="KW-1133">Transmembrane helix</keyword>
<dbReference type="EMBL" id="BATB01000025">
    <property type="protein sequence ID" value="GAD55980.1"/>
    <property type="molecule type" value="Genomic_DNA"/>
</dbReference>
<evidence type="ECO:0000256" key="1">
    <source>
        <dbReference type="ARBA" id="ARBA00004236"/>
    </source>
</evidence>
<evidence type="ECO:0000256" key="3">
    <source>
        <dbReference type="ARBA" id="ARBA00022475"/>
    </source>
</evidence>
<keyword evidence="4 11" id="KW-0808">Transferase</keyword>
<evidence type="ECO:0000313" key="12">
    <source>
        <dbReference type="Proteomes" id="UP000016566"/>
    </source>
</evidence>
<comment type="caution">
    <text evidence="11">The sequence shown here is derived from an EMBL/GenBank/DDBJ whole genome shotgun (WGS) entry which is preliminary data.</text>
</comment>
<keyword evidence="3" id="KW-1003">Cell membrane</keyword>
<evidence type="ECO:0000256" key="5">
    <source>
        <dbReference type="ARBA" id="ARBA00022692"/>
    </source>
</evidence>
<dbReference type="STRING" id="1337093.MBELCI_2032"/>
<proteinExistence type="inferred from homology"/>
<dbReference type="GO" id="GO:0016780">
    <property type="term" value="F:phosphotransferase activity, for other substituted phosphate groups"/>
    <property type="evidence" value="ECO:0007669"/>
    <property type="project" value="TreeGrafter"/>
</dbReference>
<organism evidence="11 12">
    <name type="scientific">Limimaricola cinnabarinus LL-001</name>
    <dbReference type="NCBI Taxonomy" id="1337093"/>
    <lineage>
        <taxon>Bacteria</taxon>
        <taxon>Pseudomonadati</taxon>
        <taxon>Pseudomonadota</taxon>
        <taxon>Alphaproteobacteria</taxon>
        <taxon>Rhodobacterales</taxon>
        <taxon>Paracoccaceae</taxon>
        <taxon>Limimaricola</taxon>
    </lineage>
</organism>
<evidence type="ECO:0000256" key="9">
    <source>
        <dbReference type="SAM" id="Phobius"/>
    </source>
</evidence>